<protein>
    <submittedName>
        <fullName evidence="2">Nuclear transport factor 2 family protein</fullName>
    </submittedName>
</protein>
<organism evidence="2 3">
    <name type="scientific">Drouetiella hepatica Uher 2000/2452</name>
    <dbReference type="NCBI Taxonomy" id="904376"/>
    <lineage>
        <taxon>Bacteria</taxon>
        <taxon>Bacillati</taxon>
        <taxon>Cyanobacteriota</taxon>
        <taxon>Cyanophyceae</taxon>
        <taxon>Oculatellales</taxon>
        <taxon>Oculatellaceae</taxon>
        <taxon>Drouetiella</taxon>
    </lineage>
</organism>
<reference evidence="2" key="2">
    <citation type="journal article" date="2022" name="Microbiol. Resour. Announc.">
        <title>Metagenome Sequencing to Explore Phylogenomics of Terrestrial Cyanobacteria.</title>
        <authorList>
            <person name="Ward R.D."/>
            <person name="Stajich J.E."/>
            <person name="Johansen J.R."/>
            <person name="Huntemann M."/>
            <person name="Clum A."/>
            <person name="Foster B."/>
            <person name="Foster B."/>
            <person name="Roux S."/>
            <person name="Palaniappan K."/>
            <person name="Varghese N."/>
            <person name="Mukherjee S."/>
            <person name="Reddy T.B.K."/>
            <person name="Daum C."/>
            <person name="Copeland A."/>
            <person name="Chen I.A."/>
            <person name="Ivanova N.N."/>
            <person name="Kyrpides N.C."/>
            <person name="Shapiro N."/>
            <person name="Eloe-Fadrosh E.A."/>
            <person name="Pietrasiak N."/>
        </authorList>
    </citation>
    <scope>NUCLEOTIDE SEQUENCE</scope>
    <source>
        <strain evidence="2">UHER 2000/2452</strain>
    </source>
</reference>
<accession>A0A951QHG9</accession>
<dbReference type="EMBL" id="JAHHHD010000079">
    <property type="protein sequence ID" value="MBW4662486.1"/>
    <property type="molecule type" value="Genomic_DNA"/>
</dbReference>
<dbReference type="AlphaFoldDB" id="A0A951QHG9"/>
<dbReference type="SUPFAM" id="SSF54427">
    <property type="entry name" value="NTF2-like"/>
    <property type="match status" value="1"/>
</dbReference>
<evidence type="ECO:0000259" key="1">
    <source>
        <dbReference type="Pfam" id="PF12680"/>
    </source>
</evidence>
<proteinExistence type="predicted"/>
<sequence length="122" mass="13889">MDTQWVHDYFKTVDTLDADAIAAYFTDDGKFRFSNQPPAIGKQAVRDSLAQFFDTIEAMHHEKAGLWLGDDGNSAVWETDVTYTRKDGTQVTLPCASILRSRADKIYDFRMNMDISPVYENP</sequence>
<evidence type="ECO:0000313" key="2">
    <source>
        <dbReference type="EMBL" id="MBW4662486.1"/>
    </source>
</evidence>
<evidence type="ECO:0000313" key="3">
    <source>
        <dbReference type="Proteomes" id="UP000757435"/>
    </source>
</evidence>
<name>A0A951QHG9_9CYAN</name>
<dbReference type="Pfam" id="PF12680">
    <property type="entry name" value="SnoaL_2"/>
    <property type="match status" value="1"/>
</dbReference>
<dbReference type="InterPro" id="IPR032710">
    <property type="entry name" value="NTF2-like_dom_sf"/>
</dbReference>
<comment type="caution">
    <text evidence="2">The sequence shown here is derived from an EMBL/GenBank/DDBJ whole genome shotgun (WGS) entry which is preliminary data.</text>
</comment>
<dbReference type="Gene3D" id="3.10.450.50">
    <property type="match status" value="1"/>
</dbReference>
<gene>
    <name evidence="2" type="ORF">KME15_27890</name>
</gene>
<dbReference type="Proteomes" id="UP000757435">
    <property type="component" value="Unassembled WGS sequence"/>
</dbReference>
<dbReference type="InterPro" id="IPR037401">
    <property type="entry name" value="SnoaL-like"/>
</dbReference>
<feature type="domain" description="SnoaL-like" evidence="1">
    <location>
        <begin position="6"/>
        <end position="107"/>
    </location>
</feature>
<reference evidence="2" key="1">
    <citation type="submission" date="2021-05" db="EMBL/GenBank/DDBJ databases">
        <authorList>
            <person name="Pietrasiak N."/>
            <person name="Ward R."/>
            <person name="Stajich J.E."/>
            <person name="Kurbessoian T."/>
        </authorList>
    </citation>
    <scope>NUCLEOTIDE SEQUENCE</scope>
    <source>
        <strain evidence="2">UHER 2000/2452</strain>
    </source>
</reference>